<evidence type="ECO:0000256" key="3">
    <source>
        <dbReference type="ARBA" id="ARBA00022723"/>
    </source>
</evidence>
<feature type="domain" description="Calcineurin-like phosphoesterase" evidence="6">
    <location>
        <begin position="13"/>
        <end position="209"/>
    </location>
</feature>
<dbReference type="Gene3D" id="3.60.21.10">
    <property type="match status" value="1"/>
</dbReference>
<name>A0ABV7C978_9VIBR</name>
<evidence type="ECO:0000256" key="4">
    <source>
        <dbReference type="ARBA" id="ARBA00023136"/>
    </source>
</evidence>
<dbReference type="Proteomes" id="UP001595384">
    <property type="component" value="Unassembled WGS sequence"/>
</dbReference>
<evidence type="ECO:0000313" key="7">
    <source>
        <dbReference type="EMBL" id="MFC3023934.1"/>
    </source>
</evidence>
<comment type="caution">
    <text evidence="7">The sequence shown here is derived from an EMBL/GenBank/DDBJ whole genome shotgun (WGS) entry which is preliminary data.</text>
</comment>
<keyword evidence="2" id="KW-0997">Cell inner membrane</keyword>
<dbReference type="RefSeq" id="WP_123014565.1">
    <property type="nucleotide sequence ID" value="NZ_AP024912.1"/>
</dbReference>
<accession>A0ABV7C978</accession>
<evidence type="ECO:0000313" key="8">
    <source>
        <dbReference type="Proteomes" id="UP001595384"/>
    </source>
</evidence>
<organism evidence="7 8">
    <name type="scientific">Vibrio zhugei</name>
    <dbReference type="NCBI Taxonomy" id="2479546"/>
    <lineage>
        <taxon>Bacteria</taxon>
        <taxon>Pseudomonadati</taxon>
        <taxon>Pseudomonadota</taxon>
        <taxon>Gammaproteobacteria</taxon>
        <taxon>Vibrionales</taxon>
        <taxon>Vibrionaceae</taxon>
        <taxon>Vibrio</taxon>
    </lineage>
</organism>
<evidence type="ECO:0000256" key="1">
    <source>
        <dbReference type="ARBA" id="ARBA00022475"/>
    </source>
</evidence>
<evidence type="ECO:0000259" key="6">
    <source>
        <dbReference type="Pfam" id="PF00149"/>
    </source>
</evidence>
<sequence length="259" mass="30118">MTSSKRHCQAIWLSDLHLGERHCRAEYLLKFLQTHESQYLFLVGDIVDMQALRRRWHWPKPHQKVYELLLRKAKQGTRVIYIPGNHDIPMRRYDGESLQDVEIHKEYIYDSPAHGRLLLLHGDVFDRDMCASRFDEILGDYAYDVVLGLNGVWNYGRRLCGLPYQSVARTLKQCSKKAQTAMNRFRELAVQRAQHDNVDGIVCGHIHNPELGYVDGTLYMNTGDWVENCTAMLEHHDGRLELCHFSERPQAIGDLVPSF</sequence>
<keyword evidence="5" id="KW-0464">Manganese</keyword>
<evidence type="ECO:0000256" key="2">
    <source>
        <dbReference type="ARBA" id="ARBA00022519"/>
    </source>
</evidence>
<dbReference type="EMBL" id="JBHRSE010000057">
    <property type="protein sequence ID" value="MFC3023934.1"/>
    <property type="molecule type" value="Genomic_DNA"/>
</dbReference>
<gene>
    <name evidence="7" type="ORF">ACFODT_08860</name>
</gene>
<evidence type="ECO:0000256" key="5">
    <source>
        <dbReference type="ARBA" id="ARBA00023211"/>
    </source>
</evidence>
<dbReference type="PANTHER" id="PTHR34990:SF2">
    <property type="entry name" value="BLL8164 PROTEIN"/>
    <property type="match status" value="1"/>
</dbReference>
<dbReference type="EC" id="3.6.1.54" evidence="7"/>
<protein>
    <submittedName>
        <fullName evidence="7">UDP-2,3-diacylglucosamine diphosphatase</fullName>
        <ecNumber evidence="7">3.6.1.54</ecNumber>
    </submittedName>
</protein>
<dbReference type="PANTHER" id="PTHR34990">
    <property type="entry name" value="UDP-2,3-DIACYLGLUCOSAMINE HYDROLASE-RELATED"/>
    <property type="match status" value="1"/>
</dbReference>
<dbReference type="GO" id="GO:0016787">
    <property type="term" value="F:hydrolase activity"/>
    <property type="evidence" value="ECO:0007669"/>
    <property type="project" value="UniProtKB-KW"/>
</dbReference>
<dbReference type="CDD" id="cd07398">
    <property type="entry name" value="MPP_YbbF-LpxH"/>
    <property type="match status" value="1"/>
</dbReference>
<keyword evidence="8" id="KW-1185">Reference proteome</keyword>
<dbReference type="SUPFAM" id="SSF56300">
    <property type="entry name" value="Metallo-dependent phosphatases"/>
    <property type="match status" value="1"/>
</dbReference>
<keyword evidence="4" id="KW-0472">Membrane</keyword>
<dbReference type="InterPro" id="IPR029052">
    <property type="entry name" value="Metallo-depent_PP-like"/>
</dbReference>
<dbReference type="Pfam" id="PF00149">
    <property type="entry name" value="Metallophos"/>
    <property type="match status" value="1"/>
</dbReference>
<keyword evidence="3" id="KW-0479">Metal-binding</keyword>
<reference evidence="8" key="1">
    <citation type="journal article" date="2019" name="Int. J. Syst. Evol. Microbiol.">
        <title>The Global Catalogue of Microorganisms (GCM) 10K type strain sequencing project: providing services to taxonomists for standard genome sequencing and annotation.</title>
        <authorList>
            <consortium name="The Broad Institute Genomics Platform"/>
            <consortium name="The Broad Institute Genome Sequencing Center for Infectious Disease"/>
            <person name="Wu L."/>
            <person name="Ma J."/>
        </authorList>
    </citation>
    <scope>NUCLEOTIDE SEQUENCE [LARGE SCALE GENOMIC DNA]</scope>
    <source>
        <strain evidence="8">KCTC 62784</strain>
    </source>
</reference>
<keyword evidence="7" id="KW-0378">Hydrolase</keyword>
<dbReference type="InterPro" id="IPR043461">
    <property type="entry name" value="LpxH-like"/>
</dbReference>
<keyword evidence="1" id="KW-1003">Cell membrane</keyword>
<proteinExistence type="predicted"/>
<dbReference type="InterPro" id="IPR004843">
    <property type="entry name" value="Calcineurin-like_PHP"/>
</dbReference>